<reference evidence="8 9" key="1">
    <citation type="submission" date="2019-01" db="EMBL/GenBank/DDBJ databases">
        <authorList>
            <person name="Chen W.-M."/>
        </authorList>
    </citation>
    <scope>NUCLEOTIDE SEQUENCE [LARGE SCALE GENOMIC DNA]</scope>
    <source>
        <strain evidence="8 9">CCP-6</strain>
    </source>
</reference>
<dbReference type="GO" id="GO:0000155">
    <property type="term" value="F:phosphorelay sensor kinase activity"/>
    <property type="evidence" value="ECO:0007669"/>
    <property type="project" value="TreeGrafter"/>
</dbReference>
<dbReference type="InterPro" id="IPR036890">
    <property type="entry name" value="HATPase_C_sf"/>
</dbReference>
<feature type="domain" description="Histidine kinase" evidence="7">
    <location>
        <begin position="71"/>
        <end position="233"/>
    </location>
</feature>
<dbReference type="GO" id="GO:0005886">
    <property type="term" value="C:plasma membrane"/>
    <property type="evidence" value="ECO:0007669"/>
    <property type="project" value="TreeGrafter"/>
</dbReference>
<keyword evidence="6" id="KW-0067">ATP-binding</keyword>
<evidence type="ECO:0000256" key="2">
    <source>
        <dbReference type="ARBA" id="ARBA00012438"/>
    </source>
</evidence>
<dbReference type="InterPro" id="IPR005467">
    <property type="entry name" value="His_kinase_dom"/>
</dbReference>
<dbReference type="OrthoDB" id="7283279at2"/>
<dbReference type="SUPFAM" id="SSF55874">
    <property type="entry name" value="ATPase domain of HSP90 chaperone/DNA topoisomerase II/histidine kinase"/>
    <property type="match status" value="1"/>
</dbReference>
<sequence>MLPLTTFWLLTLPGLALGAAAGWLLARRGRPPAGNQQRALRHAATESLSIGLALRGRQAPECQALAMQLLEMSDYLEDVLAAEESRRRIHEERVELLPLLEEAVTVASAQLGAAARRCRVDRALEGVALTADRRALRGAVVQVLVRAARLSESQQVIDIRFARLGGMAAIIIEDEGVALPEGDLRQQGMPGSRGLGFGMGLARSLLAALGGDLVFETAPGIGSRAWLTLPEERLLARA</sequence>
<evidence type="ECO:0000256" key="6">
    <source>
        <dbReference type="ARBA" id="ARBA00022840"/>
    </source>
</evidence>
<comment type="caution">
    <text evidence="8">The sequence shown here is derived from an EMBL/GenBank/DDBJ whole genome shotgun (WGS) entry which is preliminary data.</text>
</comment>
<dbReference type="InterPro" id="IPR050980">
    <property type="entry name" value="2C_sensor_his_kinase"/>
</dbReference>
<dbReference type="AlphaFoldDB" id="A0A437MIZ5"/>
<dbReference type="InterPro" id="IPR004358">
    <property type="entry name" value="Sig_transdc_His_kin-like_C"/>
</dbReference>
<keyword evidence="3" id="KW-0808">Transferase</keyword>
<dbReference type="Gene3D" id="3.30.565.10">
    <property type="entry name" value="Histidine kinase-like ATPase, C-terminal domain"/>
    <property type="match status" value="1"/>
</dbReference>
<gene>
    <name evidence="8" type="ORF">EOD42_07250</name>
</gene>
<comment type="catalytic activity">
    <reaction evidence="1">
        <text>ATP + protein L-histidine = ADP + protein N-phospho-L-histidine.</text>
        <dbReference type="EC" id="2.7.13.3"/>
    </reaction>
</comment>
<accession>A0A437MIZ5</accession>
<evidence type="ECO:0000256" key="4">
    <source>
        <dbReference type="ARBA" id="ARBA00022741"/>
    </source>
</evidence>
<keyword evidence="4" id="KW-0547">Nucleotide-binding</keyword>
<dbReference type="Proteomes" id="UP000282957">
    <property type="component" value="Unassembled WGS sequence"/>
</dbReference>
<keyword evidence="5 8" id="KW-0418">Kinase</keyword>
<dbReference type="EMBL" id="SACL01000002">
    <property type="protein sequence ID" value="RVT97612.1"/>
    <property type="molecule type" value="Genomic_DNA"/>
</dbReference>
<dbReference type="PRINTS" id="PR00344">
    <property type="entry name" value="BCTRLSENSOR"/>
</dbReference>
<evidence type="ECO:0000313" key="8">
    <source>
        <dbReference type="EMBL" id="RVT97612.1"/>
    </source>
</evidence>
<proteinExistence type="predicted"/>
<dbReference type="PROSITE" id="PS50109">
    <property type="entry name" value="HIS_KIN"/>
    <property type="match status" value="1"/>
</dbReference>
<dbReference type="SMART" id="SM00387">
    <property type="entry name" value="HATPase_c"/>
    <property type="match status" value="1"/>
</dbReference>
<dbReference type="EC" id="2.7.13.3" evidence="2"/>
<dbReference type="PANTHER" id="PTHR44936:SF10">
    <property type="entry name" value="SENSOR PROTEIN RSTB"/>
    <property type="match status" value="1"/>
</dbReference>
<dbReference type="RefSeq" id="WP_127786840.1">
    <property type="nucleotide sequence ID" value="NZ_SACL01000002.1"/>
</dbReference>
<name>A0A437MIZ5_9PROT</name>
<keyword evidence="9" id="KW-1185">Reference proteome</keyword>
<organism evidence="8 9">
    <name type="scientific">Rhodovarius crocodyli</name>
    <dbReference type="NCBI Taxonomy" id="1979269"/>
    <lineage>
        <taxon>Bacteria</taxon>
        <taxon>Pseudomonadati</taxon>
        <taxon>Pseudomonadota</taxon>
        <taxon>Alphaproteobacteria</taxon>
        <taxon>Acetobacterales</taxon>
        <taxon>Roseomonadaceae</taxon>
        <taxon>Rhodovarius</taxon>
    </lineage>
</organism>
<evidence type="ECO:0000256" key="5">
    <source>
        <dbReference type="ARBA" id="ARBA00022777"/>
    </source>
</evidence>
<evidence type="ECO:0000313" key="9">
    <source>
        <dbReference type="Proteomes" id="UP000282957"/>
    </source>
</evidence>
<dbReference type="PANTHER" id="PTHR44936">
    <property type="entry name" value="SENSOR PROTEIN CREC"/>
    <property type="match status" value="1"/>
</dbReference>
<dbReference type="InterPro" id="IPR003594">
    <property type="entry name" value="HATPase_dom"/>
</dbReference>
<protein>
    <recommendedName>
        <fullName evidence="2">histidine kinase</fullName>
        <ecNumber evidence="2">2.7.13.3</ecNumber>
    </recommendedName>
</protein>
<dbReference type="Pfam" id="PF02518">
    <property type="entry name" value="HATPase_c"/>
    <property type="match status" value="1"/>
</dbReference>
<evidence type="ECO:0000256" key="1">
    <source>
        <dbReference type="ARBA" id="ARBA00000085"/>
    </source>
</evidence>
<evidence type="ECO:0000259" key="7">
    <source>
        <dbReference type="PROSITE" id="PS50109"/>
    </source>
</evidence>
<dbReference type="GO" id="GO:0005524">
    <property type="term" value="F:ATP binding"/>
    <property type="evidence" value="ECO:0007669"/>
    <property type="project" value="UniProtKB-KW"/>
</dbReference>
<evidence type="ECO:0000256" key="3">
    <source>
        <dbReference type="ARBA" id="ARBA00022679"/>
    </source>
</evidence>